<protein>
    <submittedName>
        <fullName evidence="1">Uncharacterized protein</fullName>
    </submittedName>
</protein>
<dbReference type="EMBL" id="JAGGNH010000002">
    <property type="protein sequence ID" value="KAJ0980106.1"/>
    <property type="molecule type" value="Genomic_DNA"/>
</dbReference>
<dbReference type="Proteomes" id="UP001085076">
    <property type="component" value="Miscellaneous, Linkage group lg02"/>
</dbReference>
<evidence type="ECO:0000313" key="1">
    <source>
        <dbReference type="EMBL" id="KAJ0980106.1"/>
    </source>
</evidence>
<name>A0A9D5CUL8_9LILI</name>
<gene>
    <name evidence="1" type="ORF">J5N97_008361</name>
</gene>
<reference evidence="1" key="2">
    <citation type="journal article" date="2022" name="Hortic Res">
        <title>The genome of Dioscorea zingiberensis sheds light on the biosynthesis, origin and evolution of the medicinally important diosgenin saponins.</title>
        <authorList>
            <person name="Li Y."/>
            <person name="Tan C."/>
            <person name="Li Z."/>
            <person name="Guo J."/>
            <person name="Li S."/>
            <person name="Chen X."/>
            <person name="Wang C."/>
            <person name="Dai X."/>
            <person name="Yang H."/>
            <person name="Song W."/>
            <person name="Hou L."/>
            <person name="Xu J."/>
            <person name="Tong Z."/>
            <person name="Xu A."/>
            <person name="Yuan X."/>
            <person name="Wang W."/>
            <person name="Yang Q."/>
            <person name="Chen L."/>
            <person name="Sun Z."/>
            <person name="Wang K."/>
            <person name="Pan B."/>
            <person name="Chen J."/>
            <person name="Bao Y."/>
            <person name="Liu F."/>
            <person name="Qi X."/>
            <person name="Gang D.R."/>
            <person name="Wen J."/>
            <person name="Li J."/>
        </authorList>
    </citation>
    <scope>NUCLEOTIDE SEQUENCE</scope>
    <source>
        <strain evidence="1">Dzin_1.0</strain>
    </source>
</reference>
<reference evidence="1" key="1">
    <citation type="submission" date="2021-03" db="EMBL/GenBank/DDBJ databases">
        <authorList>
            <person name="Li Z."/>
            <person name="Yang C."/>
        </authorList>
    </citation>
    <scope>NUCLEOTIDE SEQUENCE</scope>
    <source>
        <strain evidence="1">Dzin_1.0</strain>
        <tissue evidence="1">Leaf</tissue>
    </source>
</reference>
<keyword evidence="2" id="KW-1185">Reference proteome</keyword>
<comment type="caution">
    <text evidence="1">The sequence shown here is derived from an EMBL/GenBank/DDBJ whole genome shotgun (WGS) entry which is preliminary data.</text>
</comment>
<evidence type="ECO:0000313" key="2">
    <source>
        <dbReference type="Proteomes" id="UP001085076"/>
    </source>
</evidence>
<accession>A0A9D5CUL8</accession>
<proteinExistence type="predicted"/>
<sequence length="113" mass="12482">MTASKPTGSLFPCCRRNPPPFAAIFRYLQFLSNTHQQHVAQYQSFLYQNRSRQQHNGSFPIGIHGTEQLGNGSDSIGGNRIAAAVLVGLVLEDLHGLLQGVLPFPSFLYFFSS</sequence>
<dbReference type="AlphaFoldDB" id="A0A9D5CUL8"/>
<organism evidence="1 2">
    <name type="scientific">Dioscorea zingiberensis</name>
    <dbReference type="NCBI Taxonomy" id="325984"/>
    <lineage>
        <taxon>Eukaryota</taxon>
        <taxon>Viridiplantae</taxon>
        <taxon>Streptophyta</taxon>
        <taxon>Embryophyta</taxon>
        <taxon>Tracheophyta</taxon>
        <taxon>Spermatophyta</taxon>
        <taxon>Magnoliopsida</taxon>
        <taxon>Liliopsida</taxon>
        <taxon>Dioscoreales</taxon>
        <taxon>Dioscoreaceae</taxon>
        <taxon>Dioscorea</taxon>
    </lineage>
</organism>